<gene>
    <name evidence="5" type="ORF">NP493_1143g00048</name>
</gene>
<protein>
    <recommendedName>
        <fullName evidence="4">CUB domain-containing protein</fullName>
    </recommendedName>
</protein>
<keyword evidence="1" id="KW-0677">Repeat</keyword>
<evidence type="ECO:0000313" key="5">
    <source>
        <dbReference type="EMBL" id="KAK2170749.1"/>
    </source>
</evidence>
<name>A0AAD9KFK4_RIDPI</name>
<dbReference type="InterPro" id="IPR035914">
    <property type="entry name" value="Sperma_CUB_dom_sf"/>
</dbReference>
<evidence type="ECO:0000256" key="1">
    <source>
        <dbReference type="ARBA" id="ARBA00022737"/>
    </source>
</evidence>
<dbReference type="AlphaFoldDB" id="A0AAD9KFK4"/>
<dbReference type="EMBL" id="JAODUO010001142">
    <property type="protein sequence ID" value="KAK2170749.1"/>
    <property type="molecule type" value="Genomic_DNA"/>
</dbReference>
<dbReference type="PROSITE" id="PS01180">
    <property type="entry name" value="CUB"/>
    <property type="match status" value="1"/>
</dbReference>
<reference evidence="5" key="1">
    <citation type="journal article" date="2023" name="Mol. Biol. Evol.">
        <title>Third-Generation Sequencing Reveals the Adaptive Role of the Epigenome in Three Deep-Sea Polychaetes.</title>
        <authorList>
            <person name="Perez M."/>
            <person name="Aroh O."/>
            <person name="Sun Y."/>
            <person name="Lan Y."/>
            <person name="Juniper S.K."/>
            <person name="Young C.R."/>
            <person name="Angers B."/>
            <person name="Qian P.Y."/>
        </authorList>
    </citation>
    <scope>NUCLEOTIDE SEQUENCE</scope>
    <source>
        <strain evidence="5">R07B-5</strain>
    </source>
</reference>
<sequence>MCHWRIEVDKGKRVQLNFTRLDVHTYNDDRCSPDRVYIYDGSDTTAPLIHSICDLKFLVADIISSENTVFVYFVSDGQYRRRGFEIEYSSVEGKTCSCSTHT</sequence>
<dbReference type="FunFam" id="2.60.120.290:FF:000005">
    <property type="entry name" value="Procollagen C-endopeptidase enhancer 1"/>
    <property type="match status" value="1"/>
</dbReference>
<dbReference type="SUPFAM" id="SSF49854">
    <property type="entry name" value="Spermadhesin, CUB domain"/>
    <property type="match status" value="1"/>
</dbReference>
<dbReference type="SMART" id="SM00042">
    <property type="entry name" value="CUB"/>
    <property type="match status" value="1"/>
</dbReference>
<keyword evidence="2" id="KW-1015">Disulfide bond</keyword>
<dbReference type="PANTHER" id="PTHR24251">
    <property type="entry name" value="OVOCHYMASE-RELATED"/>
    <property type="match status" value="1"/>
</dbReference>
<dbReference type="InterPro" id="IPR000859">
    <property type="entry name" value="CUB_dom"/>
</dbReference>
<proteinExistence type="predicted"/>
<evidence type="ECO:0000256" key="2">
    <source>
        <dbReference type="ARBA" id="ARBA00023157"/>
    </source>
</evidence>
<dbReference type="Gene3D" id="2.60.120.290">
    <property type="entry name" value="Spermadhesin, CUB domain"/>
    <property type="match status" value="1"/>
</dbReference>
<dbReference type="PANTHER" id="PTHR24251:SF37">
    <property type="entry name" value="CUB DOMAIN-CONTAINING PROTEIN"/>
    <property type="match status" value="1"/>
</dbReference>
<evidence type="ECO:0000259" key="4">
    <source>
        <dbReference type="PROSITE" id="PS01180"/>
    </source>
</evidence>
<dbReference type="CDD" id="cd00041">
    <property type="entry name" value="CUB"/>
    <property type="match status" value="1"/>
</dbReference>
<keyword evidence="6" id="KW-1185">Reference proteome</keyword>
<dbReference type="Proteomes" id="UP001209878">
    <property type="component" value="Unassembled WGS sequence"/>
</dbReference>
<comment type="caution">
    <text evidence="3">Lacks conserved residue(s) required for the propagation of feature annotation.</text>
</comment>
<organism evidence="5 6">
    <name type="scientific">Ridgeia piscesae</name>
    <name type="common">Tubeworm</name>
    <dbReference type="NCBI Taxonomy" id="27915"/>
    <lineage>
        <taxon>Eukaryota</taxon>
        <taxon>Metazoa</taxon>
        <taxon>Spiralia</taxon>
        <taxon>Lophotrochozoa</taxon>
        <taxon>Annelida</taxon>
        <taxon>Polychaeta</taxon>
        <taxon>Sedentaria</taxon>
        <taxon>Canalipalpata</taxon>
        <taxon>Sabellida</taxon>
        <taxon>Siboglinidae</taxon>
        <taxon>Ridgeia</taxon>
    </lineage>
</organism>
<evidence type="ECO:0000313" key="6">
    <source>
        <dbReference type="Proteomes" id="UP001209878"/>
    </source>
</evidence>
<dbReference type="Pfam" id="PF00431">
    <property type="entry name" value="CUB"/>
    <property type="match status" value="1"/>
</dbReference>
<comment type="caution">
    <text evidence="5">The sequence shown here is derived from an EMBL/GenBank/DDBJ whole genome shotgun (WGS) entry which is preliminary data.</text>
</comment>
<feature type="domain" description="CUB" evidence="4">
    <location>
        <begin position="1"/>
        <end position="91"/>
    </location>
</feature>
<evidence type="ECO:0000256" key="3">
    <source>
        <dbReference type="PROSITE-ProRule" id="PRU00059"/>
    </source>
</evidence>
<accession>A0AAD9KFK4</accession>